<dbReference type="Pfam" id="PF13637">
    <property type="entry name" value="Ank_4"/>
    <property type="match status" value="1"/>
</dbReference>
<evidence type="ECO:0000256" key="1">
    <source>
        <dbReference type="PROSITE-ProRule" id="PRU00023"/>
    </source>
</evidence>
<dbReference type="GeneID" id="100894000"/>
<dbReference type="InterPro" id="IPR052771">
    <property type="entry name" value="Neurotrophin_sig_adaptor"/>
</dbReference>
<dbReference type="SUPFAM" id="SSF47769">
    <property type="entry name" value="SAM/Pointed domain"/>
    <property type="match status" value="1"/>
</dbReference>
<feature type="compositionally biased region" description="Low complexity" evidence="2">
    <location>
        <begin position="1409"/>
        <end position="1418"/>
    </location>
</feature>
<dbReference type="InterPro" id="IPR057092">
    <property type="entry name" value="SAM_KIDINS220"/>
</dbReference>
<feature type="repeat" description="ANK" evidence="1">
    <location>
        <begin position="211"/>
        <end position="243"/>
    </location>
</feature>
<dbReference type="InterPro" id="IPR036770">
    <property type="entry name" value="Ankyrin_rpt-contain_sf"/>
</dbReference>
<feature type="repeat" description="ANK" evidence="1">
    <location>
        <begin position="112"/>
        <end position="144"/>
    </location>
</feature>
<feature type="compositionally biased region" description="Basic and acidic residues" evidence="2">
    <location>
        <begin position="1398"/>
        <end position="1408"/>
    </location>
</feature>
<feature type="compositionally biased region" description="Polar residues" evidence="2">
    <location>
        <begin position="1368"/>
        <end position="1385"/>
    </location>
</feature>
<feature type="repeat" description="ANK" evidence="1">
    <location>
        <begin position="277"/>
        <end position="309"/>
    </location>
</feature>
<accession>A0A7M7NJP2</accession>
<feature type="compositionally biased region" description="Low complexity" evidence="2">
    <location>
        <begin position="1530"/>
        <end position="1541"/>
    </location>
</feature>
<feature type="compositionally biased region" description="Basic and acidic residues" evidence="2">
    <location>
        <begin position="1774"/>
        <end position="1786"/>
    </location>
</feature>
<feature type="domain" description="Kinase D-interacting substrate of 220 kDa-like SAM" evidence="5">
    <location>
        <begin position="1147"/>
        <end position="1220"/>
    </location>
</feature>
<dbReference type="FunCoup" id="A0A7M7NJP2">
    <property type="interactions" value="1151"/>
</dbReference>
<feature type="region of interest" description="Disordered" evidence="2">
    <location>
        <begin position="1266"/>
        <end position="1317"/>
    </location>
</feature>
<feature type="repeat" description="ANK" evidence="1">
    <location>
        <begin position="79"/>
        <end position="111"/>
    </location>
</feature>
<evidence type="ECO:0000313" key="7">
    <source>
        <dbReference type="Proteomes" id="UP000007110"/>
    </source>
</evidence>
<feature type="region of interest" description="Disordered" evidence="2">
    <location>
        <begin position="1220"/>
        <end position="1254"/>
    </location>
</feature>
<feature type="domain" description="KAP NTPase" evidence="4">
    <location>
        <begin position="451"/>
        <end position="958"/>
    </location>
</feature>
<feature type="transmembrane region" description="Helical" evidence="3">
    <location>
        <begin position="714"/>
        <end position="738"/>
    </location>
</feature>
<dbReference type="GO" id="GO:0019887">
    <property type="term" value="F:protein kinase regulator activity"/>
    <property type="evidence" value="ECO:0000318"/>
    <property type="project" value="GO_Central"/>
</dbReference>
<evidence type="ECO:0000256" key="2">
    <source>
        <dbReference type="SAM" id="MobiDB-lite"/>
    </source>
</evidence>
<sequence length="1786" mass="197549">MPTSRPRSPMGNIGRESRMLALSFIYKKPWCKFFGQPEAEPNNVEGGQTALMCAAQVGNLELVQELLLKGADVKAMDEDKWTPLIFAAREGHLDIAKALLDKGAEVDHADVNGWTPLMWASYKGHTDVCVELLERKGNPNVQAHHGVTPIIWAAGRGHSGVVAALLTSGAKVNSADKYGTSGLVWAARKGHTDCARLLLEHGANVDMAGMNSWTALLVSARGGYMDVVRMLLERHPNINAVDKDGLTSLCCAAMEGHTEVTELLLNSGAYVNIQDKHDDTVLIHAVKGGQTEVVKLLLKKFADVDIQGDDKKTALYWSAEKGHVDILEAILDSNPNTELAAKDGETPLLKATRNRNREVVRALLDKGAKVSATDKRMDTPLHIAIRFRDKKISELLLRNPKDGRLLYKPNKEGETPYNIDCNHQKGILTQIFGARSFSPGDEVENELSDLCSSSLADILSEPTLLPPVTVGLYARWGSGKSFILKKLQDEMYQFARQDYQPIFRFTCWVFVLCTLIGLALGTIVLFIPFMAEDFSFKSTLCQAGGVALGVFLLLYIILALVYFGHRHKWRGSGKMSEWLARQANYFRLVMALCYCNPPVSSDRTAKVLPVRFIFGDHLHLSNLGSDAPLARTIGSLGVSLEKELGSLVSRLYRVVQSRPVNGKSHWKRYCCIPRFIVTLIVIGCFITGLVLLVYDKTRAEPVKAVTKDKITLYVLASVVALSALANLWNFIQFVYQMVYPPRMRMERKARQAGHLKPDAFLRSLKQEVTTLTNMTQCMDAFQGVQTRMVVVVDGLDSCEQEQILNILDSIKALFSSPYSPYITILAVDPYIITKAIDQNLHNVFKESNVRGHDYLRNLVHLPFYLEVGVRLKDSAEMPLANHVSPSTSRTEMTIVTTIPGDSPPRYGSPDAMNAPLLQRQRSTTKDLSQMLSSDEQFSDLSPRSMRRLLNIVSITGRLLRANNISFKWQTLAHWINLTERWPYRISRLIVYYQENEEHIEDDVSLKVVTDRISDDLLTLHESDPLADLDQDGRSFMVCLARHTPQLTCGDLRNFLSCTCNLDPQLRKQIRDSIETTDSAGSHPNMSSLVRPQSFAHSFPAQPIASRASLYSSISDTPSRLNYQMMASNPFMKKILQSPASTPQPGILTVKDVCDRLLSLDGIDKHSIPRYQTRIAEHHINGHVLLQCELDELKTVLDMTFGDWQLFKSMVMQMRGMAMSAAATPHSPSQASSDPLVDGEEEPEEKPEEPVDPANDYLNLSYEELRKNSQMSSQRSSIHNSRLSLGTLRSESSHPETSSGENTPARKRASGQPKYSTSTSLAGMLVSMDSGIEQSNKNIQDGAQQIVGASVNNTTVTTTPAKNTRVVPVTTTSKSTASVGTSTGLTTVAAVHPNSNGKKPSDGGAEKDTSSSTSSESSTDITALRRDSRGDISEDEPTLTPEDGKLETRTTSLLSSGGDKAKHKIERQIQEEEDEEEEDKESSPLLQIKEPIDIKAKSKVKEKLSNGSVNEMEAMLTESSESPLHLSGLVSGEETSSSEQGSRPVEQDDRNQISPTLKEQVTRDVNKMFENLQTEITSRSKEGQSTVITSPTTGRIRVLRAPIKVEQQTHDLSLLASYSTFIPPVRELDSVPESHVASSTSVSSIGKQRRVTGGSPIKHSQSVGAIPAPSPSITSQESYSRFSETGAGLHENKRTLDQSFDEFIKLSLGEQRKKRHQIHTQLSFESERKPGRGGGQRQMNQSELIRRSAPMLLNPMGRSPEHSIDIDDEATPAQEKQKSVDDGHSVV</sequence>
<keyword evidence="3" id="KW-1133">Transmembrane helix</keyword>
<dbReference type="InterPro" id="IPR011646">
    <property type="entry name" value="KAP_P-loop"/>
</dbReference>
<keyword evidence="7" id="KW-1185">Reference proteome</keyword>
<proteinExistence type="predicted"/>
<dbReference type="EnsemblMetazoa" id="XM_030980763">
    <property type="protein sequence ID" value="XP_030836623"/>
    <property type="gene ID" value="LOC100894000"/>
</dbReference>
<feature type="region of interest" description="Disordered" evidence="2">
    <location>
        <begin position="1710"/>
        <end position="1786"/>
    </location>
</feature>
<feature type="repeat" description="ANK" evidence="1">
    <location>
        <begin position="46"/>
        <end position="78"/>
    </location>
</feature>
<dbReference type="RefSeq" id="XP_030836623.1">
    <property type="nucleotide sequence ID" value="XM_030980763.1"/>
</dbReference>
<evidence type="ECO:0008006" key="8">
    <source>
        <dbReference type="Google" id="ProtNLM"/>
    </source>
</evidence>
<dbReference type="KEGG" id="spu:100894000"/>
<keyword evidence="3" id="KW-0812">Transmembrane</keyword>
<keyword evidence="3" id="KW-0472">Membrane</keyword>
<feature type="compositionally biased region" description="Basic and acidic residues" evidence="2">
    <location>
        <begin position="1489"/>
        <end position="1503"/>
    </location>
</feature>
<evidence type="ECO:0000259" key="4">
    <source>
        <dbReference type="Pfam" id="PF07693"/>
    </source>
</evidence>
<feature type="compositionally biased region" description="Acidic residues" evidence="2">
    <location>
        <begin position="1470"/>
        <end position="1479"/>
    </location>
</feature>
<dbReference type="InterPro" id="IPR013761">
    <property type="entry name" value="SAM/pointed_sf"/>
</dbReference>
<dbReference type="PROSITE" id="PS50088">
    <property type="entry name" value="ANK_REPEAT"/>
    <property type="match status" value="9"/>
</dbReference>
<feature type="transmembrane region" description="Helical" evidence="3">
    <location>
        <begin position="543"/>
        <end position="564"/>
    </location>
</feature>
<evidence type="ECO:0000256" key="3">
    <source>
        <dbReference type="SAM" id="Phobius"/>
    </source>
</evidence>
<reference evidence="6" key="2">
    <citation type="submission" date="2021-01" db="UniProtKB">
        <authorList>
            <consortium name="EnsemblMetazoa"/>
        </authorList>
    </citation>
    <scope>IDENTIFICATION</scope>
</reference>
<protein>
    <recommendedName>
        <fullName evidence="8">Kinase D-interacting substrate of 220 kDa</fullName>
    </recommendedName>
</protein>
<dbReference type="Proteomes" id="UP000007110">
    <property type="component" value="Unassembled WGS sequence"/>
</dbReference>
<feature type="repeat" description="ANK" evidence="1">
    <location>
        <begin position="343"/>
        <end position="375"/>
    </location>
</feature>
<evidence type="ECO:0000259" key="5">
    <source>
        <dbReference type="Pfam" id="PF23307"/>
    </source>
</evidence>
<feature type="repeat" description="ANK" evidence="1">
    <location>
        <begin position="145"/>
        <end position="177"/>
    </location>
</feature>
<reference evidence="7" key="1">
    <citation type="submission" date="2015-02" db="EMBL/GenBank/DDBJ databases">
        <title>Genome sequencing for Strongylocentrotus purpuratus.</title>
        <authorList>
            <person name="Murali S."/>
            <person name="Liu Y."/>
            <person name="Vee V."/>
            <person name="English A."/>
            <person name="Wang M."/>
            <person name="Skinner E."/>
            <person name="Han Y."/>
            <person name="Muzny D.M."/>
            <person name="Worley K.C."/>
            <person name="Gibbs R.A."/>
        </authorList>
    </citation>
    <scope>NUCLEOTIDE SEQUENCE</scope>
</reference>
<feature type="compositionally biased region" description="Basic and acidic residues" evidence="2">
    <location>
        <begin position="1422"/>
        <end position="1431"/>
    </location>
</feature>
<feature type="compositionally biased region" description="Polar residues" evidence="2">
    <location>
        <begin position="1267"/>
        <end position="1301"/>
    </location>
</feature>
<dbReference type="Pfam" id="PF23307">
    <property type="entry name" value="SAM_KIDINS220"/>
    <property type="match status" value="1"/>
</dbReference>
<organism evidence="6 7">
    <name type="scientific">Strongylocentrotus purpuratus</name>
    <name type="common">Purple sea urchin</name>
    <dbReference type="NCBI Taxonomy" id="7668"/>
    <lineage>
        <taxon>Eukaryota</taxon>
        <taxon>Metazoa</taxon>
        <taxon>Echinodermata</taxon>
        <taxon>Eleutherozoa</taxon>
        <taxon>Echinozoa</taxon>
        <taxon>Echinoidea</taxon>
        <taxon>Euechinoidea</taxon>
        <taxon>Echinacea</taxon>
        <taxon>Camarodonta</taxon>
        <taxon>Echinidea</taxon>
        <taxon>Strongylocentrotidae</taxon>
        <taxon>Strongylocentrotus</taxon>
    </lineage>
</organism>
<feature type="compositionally biased region" description="Polar residues" evidence="2">
    <location>
        <begin position="1670"/>
        <end position="1682"/>
    </location>
</feature>
<feature type="region of interest" description="Disordered" evidence="2">
    <location>
        <begin position="1353"/>
        <end position="1563"/>
    </location>
</feature>
<dbReference type="SUPFAM" id="SSF48403">
    <property type="entry name" value="Ankyrin repeat"/>
    <property type="match status" value="1"/>
</dbReference>
<evidence type="ECO:0000313" key="6">
    <source>
        <dbReference type="EnsemblMetazoa" id="XP_030836623"/>
    </source>
</evidence>
<dbReference type="GO" id="GO:0038180">
    <property type="term" value="P:nerve growth factor signaling pathway"/>
    <property type="evidence" value="ECO:0000318"/>
    <property type="project" value="GO_Central"/>
</dbReference>
<dbReference type="Gene3D" id="1.25.40.20">
    <property type="entry name" value="Ankyrin repeat-containing domain"/>
    <property type="match status" value="3"/>
</dbReference>
<feature type="transmembrane region" description="Helical" evidence="3">
    <location>
        <begin position="675"/>
        <end position="694"/>
    </location>
</feature>
<dbReference type="Pfam" id="PF07693">
    <property type="entry name" value="KAP_NTPase"/>
    <property type="match status" value="1"/>
</dbReference>
<feature type="repeat" description="ANK" evidence="1">
    <location>
        <begin position="244"/>
        <end position="276"/>
    </location>
</feature>
<dbReference type="Pfam" id="PF00023">
    <property type="entry name" value="Ank"/>
    <property type="match status" value="1"/>
</dbReference>
<dbReference type="PANTHER" id="PTHR24116:SF0">
    <property type="entry name" value="KINASE D-INTERACTING SUBSTRATE OF 220 KDA"/>
    <property type="match status" value="1"/>
</dbReference>
<feature type="repeat" description="ANK" evidence="1">
    <location>
        <begin position="178"/>
        <end position="210"/>
    </location>
</feature>
<dbReference type="PANTHER" id="PTHR24116">
    <property type="entry name" value="KINASE D-INTERACTING SUBSTRATE OF 220 KDA"/>
    <property type="match status" value="1"/>
</dbReference>
<dbReference type="OMA" id="INHNMHS"/>
<feature type="compositionally biased region" description="Acidic residues" evidence="2">
    <location>
        <begin position="1236"/>
        <end position="1250"/>
    </location>
</feature>
<dbReference type="InterPro" id="IPR002110">
    <property type="entry name" value="Ankyrin_rpt"/>
</dbReference>
<keyword evidence="1" id="KW-0040">ANK repeat</keyword>
<dbReference type="OrthoDB" id="6084525at2759"/>
<dbReference type="PROSITE" id="PS50297">
    <property type="entry name" value="ANK_REP_REGION"/>
    <property type="match status" value="8"/>
</dbReference>
<dbReference type="CTD" id="57498"/>
<dbReference type="Pfam" id="PF12796">
    <property type="entry name" value="Ank_2"/>
    <property type="match status" value="3"/>
</dbReference>
<dbReference type="InParanoid" id="A0A7M7NJP2"/>
<feature type="transmembrane region" description="Helical" evidence="3">
    <location>
        <begin position="505"/>
        <end position="531"/>
    </location>
</feature>
<feature type="region of interest" description="Disordered" evidence="2">
    <location>
        <begin position="1638"/>
        <end position="1683"/>
    </location>
</feature>
<name>A0A7M7NJP2_STRPU</name>
<dbReference type="SMART" id="SM00248">
    <property type="entry name" value="ANK"/>
    <property type="match status" value="11"/>
</dbReference>